<protein>
    <submittedName>
        <fullName evidence="1">Uncharacterized protein</fullName>
    </submittedName>
</protein>
<keyword evidence="2" id="KW-1185">Reference proteome</keyword>
<gene>
    <name evidence="1" type="ORF">Xentx_03625</name>
</gene>
<proteinExistence type="predicted"/>
<accession>A0A1Q5TF15</accession>
<evidence type="ECO:0000313" key="2">
    <source>
        <dbReference type="Proteomes" id="UP000186277"/>
    </source>
</evidence>
<name>A0A1Q5TF15_9GAMM</name>
<evidence type="ECO:0000313" key="1">
    <source>
        <dbReference type="EMBL" id="OKO98785.1"/>
    </source>
</evidence>
<sequence length="42" mass="5055">MTQQYDFKRIFELLDKMESCVNKVKYLNRQLDKDLDTTLKAA</sequence>
<dbReference type="Proteomes" id="UP000186277">
    <property type="component" value="Unassembled WGS sequence"/>
</dbReference>
<dbReference type="AlphaFoldDB" id="A0A1Q5TF15"/>
<comment type="caution">
    <text evidence="1">The sequence shown here is derived from an EMBL/GenBank/DDBJ whole genome shotgun (WGS) entry which is preliminary data.</text>
</comment>
<reference evidence="1 2" key="1">
    <citation type="submission" date="2016-09" db="EMBL/GenBank/DDBJ databases">
        <title>Xenorhabdus thuongxuanensis sp. nov. and Xenorhabdus eapokensis sp. nov., isolated from Steinernema species.</title>
        <authorList>
            <person name="Kaempfer P."/>
            <person name="Tobias N.J."/>
            <person name="Phan Ke L."/>
            <person name="Bode H.B."/>
            <person name="Glaeser S.P."/>
        </authorList>
    </citation>
    <scope>NUCLEOTIDE SEQUENCE [LARGE SCALE GENOMIC DNA]</scope>
    <source>
        <strain evidence="1 2">30TX1</strain>
    </source>
</reference>
<dbReference type="EMBL" id="MKGR01000095">
    <property type="protein sequence ID" value="OKO98785.1"/>
    <property type="molecule type" value="Genomic_DNA"/>
</dbReference>
<organism evidence="1 2">
    <name type="scientific">Xenorhabdus thuongxuanensis</name>
    <dbReference type="NCBI Taxonomy" id="1873484"/>
    <lineage>
        <taxon>Bacteria</taxon>
        <taxon>Pseudomonadati</taxon>
        <taxon>Pseudomonadota</taxon>
        <taxon>Gammaproteobacteria</taxon>
        <taxon>Enterobacterales</taxon>
        <taxon>Morganellaceae</taxon>
        <taxon>Xenorhabdus</taxon>
    </lineage>
</organism>